<keyword evidence="1" id="KW-0805">Transcription regulation</keyword>
<dbReference type="CDD" id="cd06267">
    <property type="entry name" value="PBP1_LacI_sugar_binding-like"/>
    <property type="match status" value="1"/>
</dbReference>
<dbReference type="InterPro" id="IPR046335">
    <property type="entry name" value="LacI/GalR-like_sensor"/>
</dbReference>
<dbReference type="EMBL" id="VDUZ01000012">
    <property type="protein sequence ID" value="TXL75954.1"/>
    <property type="molecule type" value="Genomic_DNA"/>
</dbReference>
<dbReference type="SUPFAM" id="SSF53822">
    <property type="entry name" value="Periplasmic binding protein-like I"/>
    <property type="match status" value="1"/>
</dbReference>
<evidence type="ECO:0000256" key="1">
    <source>
        <dbReference type="ARBA" id="ARBA00023015"/>
    </source>
</evidence>
<comment type="caution">
    <text evidence="5">The sequence shown here is derived from an EMBL/GenBank/DDBJ whole genome shotgun (WGS) entry which is preliminary data.</text>
</comment>
<evidence type="ECO:0000259" key="4">
    <source>
        <dbReference type="Pfam" id="PF13377"/>
    </source>
</evidence>
<protein>
    <submittedName>
        <fullName evidence="5">LacI family transcriptional regulator</fullName>
    </submittedName>
</protein>
<dbReference type="Gene3D" id="3.40.50.2300">
    <property type="match status" value="2"/>
</dbReference>
<feature type="domain" description="Transcriptional regulator LacI/GalR-like sensor" evidence="4">
    <location>
        <begin position="157"/>
        <end position="317"/>
    </location>
</feature>
<evidence type="ECO:0000256" key="2">
    <source>
        <dbReference type="ARBA" id="ARBA00023125"/>
    </source>
</evidence>
<keyword evidence="6" id="KW-1185">Reference proteome</keyword>
<dbReference type="GO" id="GO:0000976">
    <property type="term" value="F:transcription cis-regulatory region binding"/>
    <property type="evidence" value="ECO:0007669"/>
    <property type="project" value="TreeGrafter"/>
</dbReference>
<keyword evidence="2" id="KW-0238">DNA-binding</keyword>
<dbReference type="Pfam" id="PF13377">
    <property type="entry name" value="Peripla_BP_3"/>
    <property type="match status" value="1"/>
</dbReference>
<dbReference type="PANTHER" id="PTHR30146:SF138">
    <property type="entry name" value="TRANSCRIPTIONAL REGULATORY PROTEIN"/>
    <property type="match status" value="1"/>
</dbReference>
<dbReference type="GO" id="GO:0003700">
    <property type="term" value="F:DNA-binding transcription factor activity"/>
    <property type="evidence" value="ECO:0007669"/>
    <property type="project" value="TreeGrafter"/>
</dbReference>
<sequence length="320" mass="33858">MRPVVTQDNRHRDGDQHLDIEHLIPTLTPARRGLRVGHDVLPGANGTVAAGMRPAGWLASMVRRISVCGSAARLCRQRHHQQDGCRVVGVVAPLVAFVRRDAAGVPALLADGVAAVRHHDLAIEGHVQPTVLVNRGEDRLRAASVVSDDSGGMALAVEHLADLGHRSIGHLAGPENLSTGLLRRQGFEAAMTAAGRDPSAIAIAVAYSRAAGQEATASLLDRWPRLTAIVASNDLLALGAYLELRRRGLACPQDISVVGHNDMPLVDMVDPPLTTVRIAHAAMGRAAACLLLERLQDPGIDAIVRLVPAGLIVRASTRAL</sequence>
<accession>A0A5C8PNH4</accession>
<dbReference type="InterPro" id="IPR028082">
    <property type="entry name" value="Peripla_BP_I"/>
</dbReference>
<keyword evidence="3" id="KW-0804">Transcription</keyword>
<evidence type="ECO:0000313" key="5">
    <source>
        <dbReference type="EMBL" id="TXL75954.1"/>
    </source>
</evidence>
<gene>
    <name evidence="5" type="ORF">FHP25_12730</name>
</gene>
<dbReference type="AlphaFoldDB" id="A0A5C8PNH4"/>
<reference evidence="5 6" key="1">
    <citation type="submission" date="2019-06" db="EMBL/GenBank/DDBJ databases">
        <title>New taxonomy in bacterial strain CC-CFT640, isolated from vineyard.</title>
        <authorList>
            <person name="Lin S.-Y."/>
            <person name="Tsai C.-F."/>
            <person name="Young C.-C."/>
        </authorList>
    </citation>
    <scope>NUCLEOTIDE SEQUENCE [LARGE SCALE GENOMIC DNA]</scope>
    <source>
        <strain evidence="5 6">CC-CFT640</strain>
    </source>
</reference>
<proteinExistence type="predicted"/>
<dbReference type="Proteomes" id="UP000321638">
    <property type="component" value="Unassembled WGS sequence"/>
</dbReference>
<name>A0A5C8PNH4_9HYPH</name>
<organism evidence="5 6">
    <name type="scientific">Vineibacter terrae</name>
    <dbReference type="NCBI Taxonomy" id="2586908"/>
    <lineage>
        <taxon>Bacteria</taxon>
        <taxon>Pseudomonadati</taxon>
        <taxon>Pseudomonadota</taxon>
        <taxon>Alphaproteobacteria</taxon>
        <taxon>Hyphomicrobiales</taxon>
        <taxon>Vineibacter</taxon>
    </lineage>
</organism>
<dbReference type="OrthoDB" id="128688at2"/>
<evidence type="ECO:0000313" key="6">
    <source>
        <dbReference type="Proteomes" id="UP000321638"/>
    </source>
</evidence>
<evidence type="ECO:0000256" key="3">
    <source>
        <dbReference type="ARBA" id="ARBA00023163"/>
    </source>
</evidence>
<dbReference type="PANTHER" id="PTHR30146">
    <property type="entry name" value="LACI-RELATED TRANSCRIPTIONAL REPRESSOR"/>
    <property type="match status" value="1"/>
</dbReference>